<evidence type="ECO:0000259" key="7">
    <source>
        <dbReference type="Pfam" id="PF02687"/>
    </source>
</evidence>
<evidence type="ECO:0000256" key="4">
    <source>
        <dbReference type="ARBA" id="ARBA00022989"/>
    </source>
</evidence>
<evidence type="ECO:0000313" key="10">
    <source>
        <dbReference type="Proteomes" id="UP000613030"/>
    </source>
</evidence>
<feature type="transmembrane region" description="Helical" evidence="6">
    <location>
        <begin position="682"/>
        <end position="703"/>
    </location>
</feature>
<keyword evidence="5 6" id="KW-0472">Membrane</keyword>
<dbReference type="InterPro" id="IPR050250">
    <property type="entry name" value="Macrolide_Exporter_MacB"/>
</dbReference>
<dbReference type="Pfam" id="PF02687">
    <property type="entry name" value="FtsX"/>
    <property type="match status" value="2"/>
</dbReference>
<feature type="transmembrane region" description="Helical" evidence="6">
    <location>
        <begin position="387"/>
        <end position="410"/>
    </location>
</feature>
<dbReference type="PANTHER" id="PTHR30572:SF18">
    <property type="entry name" value="ABC-TYPE MACROLIDE FAMILY EXPORT SYSTEM PERMEASE COMPONENT 2"/>
    <property type="match status" value="1"/>
</dbReference>
<organism evidence="9 10">
    <name type="scientific">Chryseolinea lacunae</name>
    <dbReference type="NCBI Taxonomy" id="2801331"/>
    <lineage>
        <taxon>Bacteria</taxon>
        <taxon>Pseudomonadati</taxon>
        <taxon>Bacteroidota</taxon>
        <taxon>Cytophagia</taxon>
        <taxon>Cytophagales</taxon>
        <taxon>Fulvivirgaceae</taxon>
        <taxon>Chryseolinea</taxon>
    </lineage>
</organism>
<protein>
    <submittedName>
        <fullName evidence="9">ABC transporter permease</fullName>
    </submittedName>
</protein>
<gene>
    <name evidence="9" type="ORF">JI741_06055</name>
</gene>
<evidence type="ECO:0000256" key="2">
    <source>
        <dbReference type="ARBA" id="ARBA00022475"/>
    </source>
</evidence>
<dbReference type="RefSeq" id="WP_202008154.1">
    <property type="nucleotide sequence ID" value="NZ_JAERRB010000002.1"/>
</dbReference>
<feature type="transmembrane region" description="Helical" evidence="6">
    <location>
        <begin position="20"/>
        <end position="41"/>
    </location>
</feature>
<proteinExistence type="predicted"/>
<feature type="transmembrane region" description="Helical" evidence="6">
    <location>
        <begin position="297"/>
        <end position="318"/>
    </location>
</feature>
<name>A0ABS1KNE9_9BACT</name>
<comment type="subcellular location">
    <subcellularLocation>
        <location evidence="1">Cell membrane</location>
        <topology evidence="1">Multi-pass membrane protein</topology>
    </subcellularLocation>
</comment>
<sequence>MLYHNLLLALRSFRRYKGSFIINLAGLASGFACAFLIYLWVADELSVDAFFENDSQLYQVMKTYPNADGTISTGEETPSLLAPLMVDDVPEVEAVVSTIGRSTGTLTLGDKHMKARPHYVGKDFFKVFSYDLLHGDRQKSLTEKYGIVITDVLALKLFNTTDDVVGKTLAWEGENPELKGAYTVTGIVKAPPANASFQFDVLFSYAVYYNTFTEKFGLASWYSNSSHTYALLKAGTDVDALNNRLKDYSVAKHKQLHGSEGLEWEGRVFLQQYSSKYLHGAYVNGMPSGGRIEYVRLFSIIAVFILVIACINFMNLSTAQASRRMKEIGIKKSIGVGRYGLVFQYLCESVVLSCLALVLALIVSVPLLSFFNDITGKHVTLDVNTGLVVFALGVAVATGILAGSYPAFYLSGFNTVAVLKGQLNSKGGESWIRKGLVVFQFSISIVLILSVLVVYKQIYFIQTKNLGYNRDNILLFTNEGKARNHMETFLAELKNIPGVVNTASMGGDLFGYHGGGGGVSWEGKQPDQGVEFGAIYADYNLLELLGLELVAGRTYSRDFKTDADAVIFNETAIATMNLKDPVGKTVVMWGHEKKIIGVVKDFHYESLYHRVEPFFFRMPDEPGECENILVKIKAGAERETVARIQKFYSTYNEGLPLEYRFMNDDFNKLYASEQRVASLSQYFAGIAILISCLGLFGLAVFTAERRVKEIGIRKILGASVAGIVYLLSGEFTKIVLTAIIIALPLSYMLAAQWLDSFAFRIELQWWYFAGAALLALVVAWLTVGTQALKAATANPSNSLRSE</sequence>
<feature type="transmembrane region" description="Helical" evidence="6">
    <location>
        <begin position="431"/>
        <end position="455"/>
    </location>
</feature>
<evidence type="ECO:0000256" key="1">
    <source>
        <dbReference type="ARBA" id="ARBA00004651"/>
    </source>
</evidence>
<comment type="caution">
    <text evidence="9">The sequence shown here is derived from an EMBL/GenBank/DDBJ whole genome shotgun (WGS) entry which is preliminary data.</text>
</comment>
<feature type="domain" description="ABC3 transporter permease C-terminal" evidence="7">
    <location>
        <begin position="683"/>
        <end position="795"/>
    </location>
</feature>
<dbReference type="Proteomes" id="UP000613030">
    <property type="component" value="Unassembled WGS sequence"/>
</dbReference>
<keyword evidence="2" id="KW-1003">Cell membrane</keyword>
<accession>A0ABS1KNE9</accession>
<keyword evidence="10" id="KW-1185">Reference proteome</keyword>
<feature type="domain" description="ABC3 transporter permease C-terminal" evidence="7">
    <location>
        <begin position="300"/>
        <end position="412"/>
    </location>
</feature>
<feature type="domain" description="MacB-like periplasmic core" evidence="8">
    <location>
        <begin position="21"/>
        <end position="247"/>
    </location>
</feature>
<evidence type="ECO:0000256" key="3">
    <source>
        <dbReference type="ARBA" id="ARBA00022692"/>
    </source>
</evidence>
<dbReference type="InterPro" id="IPR025857">
    <property type="entry name" value="MacB_PCD"/>
</dbReference>
<keyword evidence="3 6" id="KW-0812">Transmembrane</keyword>
<dbReference type="InterPro" id="IPR003838">
    <property type="entry name" value="ABC3_permease_C"/>
</dbReference>
<evidence type="ECO:0000313" key="9">
    <source>
        <dbReference type="EMBL" id="MBL0740772.1"/>
    </source>
</evidence>
<reference evidence="9 10" key="1">
    <citation type="submission" date="2021-01" db="EMBL/GenBank/DDBJ databases">
        <title>Chryseolinea sp. Jin1 Genome sequencing and assembly.</title>
        <authorList>
            <person name="Kim I."/>
        </authorList>
    </citation>
    <scope>NUCLEOTIDE SEQUENCE [LARGE SCALE GENOMIC DNA]</scope>
    <source>
        <strain evidence="9 10">Jin1</strain>
    </source>
</reference>
<feature type="transmembrane region" description="Helical" evidence="6">
    <location>
        <begin position="339"/>
        <end position="367"/>
    </location>
</feature>
<feature type="transmembrane region" description="Helical" evidence="6">
    <location>
        <begin position="715"/>
        <end position="745"/>
    </location>
</feature>
<evidence type="ECO:0000259" key="8">
    <source>
        <dbReference type="Pfam" id="PF12704"/>
    </source>
</evidence>
<dbReference type="Pfam" id="PF12704">
    <property type="entry name" value="MacB_PCD"/>
    <property type="match status" value="1"/>
</dbReference>
<evidence type="ECO:0000256" key="5">
    <source>
        <dbReference type="ARBA" id="ARBA00023136"/>
    </source>
</evidence>
<dbReference type="EMBL" id="JAERRB010000002">
    <property type="protein sequence ID" value="MBL0740772.1"/>
    <property type="molecule type" value="Genomic_DNA"/>
</dbReference>
<evidence type="ECO:0000256" key="6">
    <source>
        <dbReference type="SAM" id="Phobius"/>
    </source>
</evidence>
<dbReference type="PANTHER" id="PTHR30572">
    <property type="entry name" value="MEMBRANE COMPONENT OF TRANSPORTER-RELATED"/>
    <property type="match status" value="1"/>
</dbReference>
<feature type="transmembrane region" description="Helical" evidence="6">
    <location>
        <begin position="765"/>
        <end position="783"/>
    </location>
</feature>
<keyword evidence="4 6" id="KW-1133">Transmembrane helix</keyword>